<feature type="domain" description="C2H2-type" evidence="12">
    <location>
        <begin position="17"/>
        <end position="44"/>
    </location>
</feature>
<dbReference type="PROSITE" id="PS00028">
    <property type="entry name" value="ZINC_FINGER_C2H2_1"/>
    <property type="match status" value="1"/>
</dbReference>
<keyword evidence="8" id="KW-0238">DNA-binding</keyword>
<dbReference type="InterPro" id="IPR013087">
    <property type="entry name" value="Znf_C2H2_type"/>
</dbReference>
<dbReference type="Gene3D" id="3.30.160.60">
    <property type="entry name" value="Classic Zinc Finger"/>
    <property type="match status" value="2"/>
</dbReference>
<dbReference type="GO" id="GO:0003677">
    <property type="term" value="F:DNA binding"/>
    <property type="evidence" value="ECO:0007669"/>
    <property type="project" value="UniProtKB-KW"/>
</dbReference>
<keyword evidence="4" id="KW-0677">Repeat</keyword>
<organism evidence="13 14">
    <name type="scientific">Coprinellus micaceus</name>
    <name type="common">Glistening ink-cap mushroom</name>
    <name type="synonym">Coprinus micaceus</name>
    <dbReference type="NCBI Taxonomy" id="71717"/>
    <lineage>
        <taxon>Eukaryota</taxon>
        <taxon>Fungi</taxon>
        <taxon>Dikarya</taxon>
        <taxon>Basidiomycota</taxon>
        <taxon>Agaricomycotina</taxon>
        <taxon>Agaricomycetes</taxon>
        <taxon>Agaricomycetidae</taxon>
        <taxon>Agaricales</taxon>
        <taxon>Agaricineae</taxon>
        <taxon>Psathyrellaceae</taxon>
        <taxon>Coprinellus</taxon>
    </lineage>
</organism>
<dbReference type="PANTHER" id="PTHR16515:SF49">
    <property type="entry name" value="GASTRULA ZINC FINGER PROTEIN XLCGF49.1-LIKE-RELATED"/>
    <property type="match status" value="1"/>
</dbReference>
<reference evidence="13 14" key="1">
    <citation type="journal article" date="2019" name="Nat. Ecol. Evol.">
        <title>Megaphylogeny resolves global patterns of mushroom evolution.</title>
        <authorList>
            <person name="Varga T."/>
            <person name="Krizsan K."/>
            <person name="Foldi C."/>
            <person name="Dima B."/>
            <person name="Sanchez-Garcia M."/>
            <person name="Sanchez-Ramirez S."/>
            <person name="Szollosi G.J."/>
            <person name="Szarkandi J.G."/>
            <person name="Papp V."/>
            <person name="Albert L."/>
            <person name="Andreopoulos W."/>
            <person name="Angelini C."/>
            <person name="Antonin V."/>
            <person name="Barry K.W."/>
            <person name="Bougher N.L."/>
            <person name="Buchanan P."/>
            <person name="Buyck B."/>
            <person name="Bense V."/>
            <person name="Catcheside P."/>
            <person name="Chovatia M."/>
            <person name="Cooper J."/>
            <person name="Damon W."/>
            <person name="Desjardin D."/>
            <person name="Finy P."/>
            <person name="Geml J."/>
            <person name="Haridas S."/>
            <person name="Hughes K."/>
            <person name="Justo A."/>
            <person name="Karasinski D."/>
            <person name="Kautmanova I."/>
            <person name="Kiss B."/>
            <person name="Kocsube S."/>
            <person name="Kotiranta H."/>
            <person name="LaButti K.M."/>
            <person name="Lechner B.E."/>
            <person name="Liimatainen K."/>
            <person name="Lipzen A."/>
            <person name="Lukacs Z."/>
            <person name="Mihaltcheva S."/>
            <person name="Morgado L.N."/>
            <person name="Niskanen T."/>
            <person name="Noordeloos M.E."/>
            <person name="Ohm R.A."/>
            <person name="Ortiz-Santana B."/>
            <person name="Ovrebo C."/>
            <person name="Racz N."/>
            <person name="Riley R."/>
            <person name="Savchenko A."/>
            <person name="Shiryaev A."/>
            <person name="Soop K."/>
            <person name="Spirin V."/>
            <person name="Szebenyi C."/>
            <person name="Tomsovsky M."/>
            <person name="Tulloss R.E."/>
            <person name="Uehling J."/>
            <person name="Grigoriev I.V."/>
            <person name="Vagvolgyi C."/>
            <person name="Papp T."/>
            <person name="Martin F.M."/>
            <person name="Miettinen O."/>
            <person name="Hibbett D.S."/>
            <person name="Nagy L.G."/>
        </authorList>
    </citation>
    <scope>NUCLEOTIDE SEQUENCE [LARGE SCALE GENOMIC DNA]</scope>
    <source>
        <strain evidence="13 14">FP101781</strain>
    </source>
</reference>
<name>A0A4Y7SU45_COPMI</name>
<evidence type="ECO:0000256" key="5">
    <source>
        <dbReference type="ARBA" id="ARBA00022771"/>
    </source>
</evidence>
<dbReference type="GO" id="GO:0005634">
    <property type="term" value="C:nucleus"/>
    <property type="evidence" value="ECO:0007669"/>
    <property type="project" value="UniProtKB-SubCell"/>
</dbReference>
<dbReference type="AlphaFoldDB" id="A0A4Y7SU45"/>
<dbReference type="GO" id="GO:0010468">
    <property type="term" value="P:regulation of gene expression"/>
    <property type="evidence" value="ECO:0007669"/>
    <property type="project" value="TreeGrafter"/>
</dbReference>
<feature type="domain" description="C2H2-type" evidence="12">
    <location>
        <begin position="45"/>
        <end position="66"/>
    </location>
</feature>
<sequence>MPGIKASEARRTKEARFKCDSCGQTFTTNHNLKNHINVHFGVKEHSCGSCKRDFTTQSVLARHMKTCKVANAAS</sequence>
<evidence type="ECO:0000256" key="4">
    <source>
        <dbReference type="ARBA" id="ARBA00022737"/>
    </source>
</evidence>
<dbReference type="PANTHER" id="PTHR16515">
    <property type="entry name" value="PR DOMAIN ZINC FINGER PROTEIN"/>
    <property type="match status" value="1"/>
</dbReference>
<protein>
    <recommendedName>
        <fullName evidence="12">C2H2-type domain-containing protein</fullName>
    </recommendedName>
</protein>
<dbReference type="GO" id="GO:0008270">
    <property type="term" value="F:zinc ion binding"/>
    <property type="evidence" value="ECO:0007669"/>
    <property type="project" value="UniProtKB-KW"/>
</dbReference>
<keyword evidence="7" id="KW-0805">Transcription regulation</keyword>
<keyword evidence="6" id="KW-0862">Zinc</keyword>
<evidence type="ECO:0000256" key="3">
    <source>
        <dbReference type="ARBA" id="ARBA00022723"/>
    </source>
</evidence>
<evidence type="ECO:0000256" key="1">
    <source>
        <dbReference type="ARBA" id="ARBA00004123"/>
    </source>
</evidence>
<evidence type="ECO:0000256" key="8">
    <source>
        <dbReference type="ARBA" id="ARBA00023125"/>
    </source>
</evidence>
<evidence type="ECO:0000313" key="14">
    <source>
        <dbReference type="Proteomes" id="UP000298030"/>
    </source>
</evidence>
<keyword evidence="3" id="KW-0479">Metal-binding</keyword>
<evidence type="ECO:0000256" key="11">
    <source>
        <dbReference type="PROSITE-ProRule" id="PRU00042"/>
    </source>
</evidence>
<dbReference type="OrthoDB" id="3437960at2759"/>
<keyword evidence="9" id="KW-0804">Transcription</keyword>
<dbReference type="EMBL" id="QPFP01000059">
    <property type="protein sequence ID" value="TEB25124.1"/>
    <property type="molecule type" value="Genomic_DNA"/>
</dbReference>
<keyword evidence="10" id="KW-0539">Nucleus</keyword>
<evidence type="ECO:0000256" key="9">
    <source>
        <dbReference type="ARBA" id="ARBA00023163"/>
    </source>
</evidence>
<dbReference type="SMART" id="SM00355">
    <property type="entry name" value="ZnF_C2H2"/>
    <property type="match status" value="2"/>
</dbReference>
<comment type="caution">
    <text evidence="13">The sequence shown here is derived from an EMBL/GenBank/DDBJ whole genome shotgun (WGS) entry which is preliminary data.</text>
</comment>
<evidence type="ECO:0000256" key="6">
    <source>
        <dbReference type="ARBA" id="ARBA00022833"/>
    </source>
</evidence>
<keyword evidence="5 11" id="KW-0863">Zinc-finger</keyword>
<accession>A0A4Y7SU45</accession>
<dbReference type="Pfam" id="PF00096">
    <property type="entry name" value="zf-C2H2"/>
    <property type="match status" value="2"/>
</dbReference>
<evidence type="ECO:0000313" key="13">
    <source>
        <dbReference type="EMBL" id="TEB25124.1"/>
    </source>
</evidence>
<dbReference type="InterPro" id="IPR036236">
    <property type="entry name" value="Znf_C2H2_sf"/>
</dbReference>
<proteinExistence type="inferred from homology"/>
<dbReference type="FunFam" id="3.30.160.60:FF:001156">
    <property type="entry name" value="Zinc finger protein 407"/>
    <property type="match status" value="1"/>
</dbReference>
<evidence type="ECO:0000256" key="2">
    <source>
        <dbReference type="ARBA" id="ARBA00006991"/>
    </source>
</evidence>
<dbReference type="SUPFAM" id="SSF57667">
    <property type="entry name" value="beta-beta-alpha zinc fingers"/>
    <property type="match status" value="1"/>
</dbReference>
<dbReference type="PROSITE" id="PS50157">
    <property type="entry name" value="ZINC_FINGER_C2H2_2"/>
    <property type="match status" value="2"/>
</dbReference>
<comment type="subcellular location">
    <subcellularLocation>
        <location evidence="1">Nucleus</location>
    </subcellularLocation>
</comment>
<dbReference type="InterPro" id="IPR050331">
    <property type="entry name" value="Zinc_finger"/>
</dbReference>
<evidence type="ECO:0000256" key="7">
    <source>
        <dbReference type="ARBA" id="ARBA00023015"/>
    </source>
</evidence>
<evidence type="ECO:0000256" key="10">
    <source>
        <dbReference type="ARBA" id="ARBA00023242"/>
    </source>
</evidence>
<dbReference type="STRING" id="71717.A0A4Y7SU45"/>
<gene>
    <name evidence="13" type="ORF">FA13DRAFT_1637716</name>
</gene>
<dbReference type="Proteomes" id="UP000298030">
    <property type="component" value="Unassembled WGS sequence"/>
</dbReference>
<evidence type="ECO:0000259" key="12">
    <source>
        <dbReference type="PROSITE" id="PS50157"/>
    </source>
</evidence>
<comment type="similarity">
    <text evidence="2">Belongs to the krueppel C2H2-type zinc-finger protein family.</text>
</comment>
<keyword evidence="14" id="KW-1185">Reference proteome</keyword>